<keyword evidence="4 12" id="KW-0812">Transmembrane</keyword>
<dbReference type="Proteomes" id="UP000199699">
    <property type="component" value="Unassembled WGS sequence"/>
</dbReference>
<dbReference type="GO" id="GO:0006508">
    <property type="term" value="P:proteolysis"/>
    <property type="evidence" value="ECO:0007669"/>
    <property type="project" value="UniProtKB-KW"/>
</dbReference>
<evidence type="ECO:0000256" key="2">
    <source>
        <dbReference type="ARBA" id="ARBA00022475"/>
    </source>
</evidence>
<comment type="cofactor">
    <cofactor evidence="1">
        <name>Zn(2+)</name>
        <dbReference type="ChEBI" id="CHEBI:29105"/>
    </cofactor>
</comment>
<evidence type="ECO:0000256" key="7">
    <source>
        <dbReference type="ARBA" id="ARBA00022833"/>
    </source>
</evidence>
<dbReference type="RefSeq" id="WP_139128792.1">
    <property type="nucleotide sequence ID" value="NZ_FMHT01000001.1"/>
</dbReference>
<evidence type="ECO:0000256" key="12">
    <source>
        <dbReference type="SAM" id="Phobius"/>
    </source>
</evidence>
<accession>A0A1C6R719</accession>
<dbReference type="Pfam" id="PF01435">
    <property type="entry name" value="Peptidase_M48"/>
    <property type="match status" value="1"/>
</dbReference>
<feature type="transmembrane region" description="Helical" evidence="12">
    <location>
        <begin position="184"/>
        <end position="207"/>
    </location>
</feature>
<keyword evidence="7" id="KW-0862">Zinc</keyword>
<evidence type="ECO:0000256" key="11">
    <source>
        <dbReference type="SAM" id="MobiDB-lite"/>
    </source>
</evidence>
<keyword evidence="8 12" id="KW-1133">Transmembrane helix</keyword>
<dbReference type="EMBL" id="FMHT01000001">
    <property type="protein sequence ID" value="SCL12795.1"/>
    <property type="molecule type" value="Genomic_DNA"/>
</dbReference>
<evidence type="ECO:0000259" key="13">
    <source>
        <dbReference type="Pfam" id="PF01435"/>
    </source>
</evidence>
<organism evidence="14 15">
    <name type="scientific">Micromonospora nigra</name>
    <dbReference type="NCBI Taxonomy" id="145857"/>
    <lineage>
        <taxon>Bacteria</taxon>
        <taxon>Bacillati</taxon>
        <taxon>Actinomycetota</taxon>
        <taxon>Actinomycetes</taxon>
        <taxon>Micromonosporales</taxon>
        <taxon>Micromonosporaceae</taxon>
        <taxon>Micromonospora</taxon>
    </lineage>
</organism>
<proteinExistence type="predicted"/>
<feature type="compositionally biased region" description="Basic and acidic residues" evidence="11">
    <location>
        <begin position="421"/>
        <end position="430"/>
    </location>
</feature>
<dbReference type="STRING" id="145857.GA0070616_0022"/>
<gene>
    <name evidence="14" type="ORF">GA0070616_0022</name>
</gene>
<dbReference type="GO" id="GO:0004222">
    <property type="term" value="F:metalloendopeptidase activity"/>
    <property type="evidence" value="ECO:0007669"/>
    <property type="project" value="InterPro"/>
</dbReference>
<evidence type="ECO:0000256" key="4">
    <source>
        <dbReference type="ARBA" id="ARBA00022692"/>
    </source>
</evidence>
<evidence type="ECO:0000313" key="14">
    <source>
        <dbReference type="EMBL" id="SCL12795.1"/>
    </source>
</evidence>
<sequence length="447" mass="47797">MFCDQCGAALSAGAAACGRCGATVERSPIPSPRRPAAAELLPPPTTPVAPVDVDQVGDRPHGPGGATWARSTLGRNLTGTGAGLVAAWFNVPFVVLLAAIGAVFGGLAGVVSGTIAGQGVLSRLDALLTWVFPLPIKAEQLLPTAAAQVGGIVGGVLGAVHGAGRLAWMAAVWPWEALADGDPTWPWAVALGQVVTALVVGALYLVWTVATESTRLRIAGARRLSRREAAWLGPIVADVAARMGLRTLPRLLVDDRREPNASAYVRHVVINYGLLEQLDYDRDQVAGVLAHELAHWRAGDPVAMAWARGVALPLYLLYELADRLLRGSSRPLHFAVRVLLWPVLVTVRYLVVPVQARLWRQAEYRADAVAAAAGYGAGLRAALSYLRHSFDGDRSGWDRAVLATHPPNELRLERLERGEHPAPLREDHPLTRALPGWSDRSTVRKGW</sequence>
<reference evidence="14 15" key="1">
    <citation type="submission" date="2016-06" db="EMBL/GenBank/DDBJ databases">
        <authorList>
            <person name="Kjaerup R.B."/>
            <person name="Dalgaard T.S."/>
            <person name="Juul-Madsen H.R."/>
        </authorList>
    </citation>
    <scope>NUCLEOTIDE SEQUENCE [LARGE SCALE GENOMIC DNA]</scope>
    <source>
        <strain evidence="14 15">DSM 43818</strain>
    </source>
</reference>
<dbReference type="InterPro" id="IPR050083">
    <property type="entry name" value="HtpX_protease"/>
</dbReference>
<dbReference type="InterPro" id="IPR001915">
    <property type="entry name" value="Peptidase_M48"/>
</dbReference>
<keyword evidence="2" id="KW-1003">Cell membrane</keyword>
<evidence type="ECO:0000256" key="3">
    <source>
        <dbReference type="ARBA" id="ARBA00022670"/>
    </source>
</evidence>
<evidence type="ECO:0000313" key="15">
    <source>
        <dbReference type="Proteomes" id="UP000199699"/>
    </source>
</evidence>
<dbReference type="OrthoDB" id="3382080at2"/>
<dbReference type="PANTHER" id="PTHR43221:SF2">
    <property type="entry name" value="PROTEASE HTPX HOMOLOG"/>
    <property type="match status" value="1"/>
</dbReference>
<evidence type="ECO:0000256" key="10">
    <source>
        <dbReference type="ARBA" id="ARBA00023136"/>
    </source>
</evidence>
<evidence type="ECO:0000256" key="1">
    <source>
        <dbReference type="ARBA" id="ARBA00001947"/>
    </source>
</evidence>
<evidence type="ECO:0000256" key="9">
    <source>
        <dbReference type="ARBA" id="ARBA00023049"/>
    </source>
</evidence>
<feature type="region of interest" description="Disordered" evidence="11">
    <location>
        <begin position="421"/>
        <end position="447"/>
    </location>
</feature>
<protein>
    <submittedName>
        <fullName evidence="14">Zn-dependent protease with chaperone function</fullName>
    </submittedName>
</protein>
<dbReference type="Gene3D" id="3.30.2010.10">
    <property type="entry name" value="Metalloproteases ('zincins'), catalytic domain"/>
    <property type="match status" value="1"/>
</dbReference>
<keyword evidence="3 14" id="KW-0645">Protease</keyword>
<keyword evidence="5" id="KW-0479">Metal-binding</keyword>
<evidence type="ECO:0000256" key="6">
    <source>
        <dbReference type="ARBA" id="ARBA00022801"/>
    </source>
</evidence>
<evidence type="ECO:0000256" key="8">
    <source>
        <dbReference type="ARBA" id="ARBA00022989"/>
    </source>
</evidence>
<feature type="domain" description="Peptidase M48" evidence="13">
    <location>
        <begin position="228"/>
        <end position="417"/>
    </location>
</feature>
<dbReference type="PANTHER" id="PTHR43221">
    <property type="entry name" value="PROTEASE HTPX"/>
    <property type="match status" value="1"/>
</dbReference>
<name>A0A1C6R719_9ACTN</name>
<dbReference type="GO" id="GO:0046872">
    <property type="term" value="F:metal ion binding"/>
    <property type="evidence" value="ECO:0007669"/>
    <property type="project" value="UniProtKB-KW"/>
</dbReference>
<feature type="transmembrane region" description="Helical" evidence="12">
    <location>
        <begin position="93"/>
        <end position="121"/>
    </location>
</feature>
<evidence type="ECO:0000256" key="5">
    <source>
        <dbReference type="ARBA" id="ARBA00022723"/>
    </source>
</evidence>
<keyword evidence="15" id="KW-1185">Reference proteome</keyword>
<keyword evidence="10 12" id="KW-0472">Membrane</keyword>
<dbReference type="AlphaFoldDB" id="A0A1C6R719"/>
<keyword evidence="9" id="KW-0482">Metalloprotease</keyword>
<keyword evidence="6" id="KW-0378">Hydrolase</keyword>